<name>A0A0F9PAA2_9ZZZZ</name>
<gene>
    <name evidence="1" type="ORF">LCGC14_1240320</name>
</gene>
<dbReference type="AlphaFoldDB" id="A0A0F9PAA2"/>
<comment type="caution">
    <text evidence="1">The sequence shown here is derived from an EMBL/GenBank/DDBJ whole genome shotgun (WGS) entry which is preliminary data.</text>
</comment>
<protein>
    <submittedName>
        <fullName evidence="1">Uncharacterized protein</fullName>
    </submittedName>
</protein>
<sequence length="56" mass="6303">MEDSRPEWDNQPSRCFVCMTERDAEGKCKCPPPPPINELIDTLYSATSVDADKEAD</sequence>
<proteinExistence type="predicted"/>
<reference evidence="1" key="1">
    <citation type="journal article" date="2015" name="Nature">
        <title>Complex archaea that bridge the gap between prokaryotes and eukaryotes.</title>
        <authorList>
            <person name="Spang A."/>
            <person name="Saw J.H."/>
            <person name="Jorgensen S.L."/>
            <person name="Zaremba-Niedzwiedzka K."/>
            <person name="Martijn J."/>
            <person name="Lind A.E."/>
            <person name="van Eijk R."/>
            <person name="Schleper C."/>
            <person name="Guy L."/>
            <person name="Ettema T.J."/>
        </authorList>
    </citation>
    <scope>NUCLEOTIDE SEQUENCE</scope>
</reference>
<accession>A0A0F9PAA2</accession>
<organism evidence="1">
    <name type="scientific">marine sediment metagenome</name>
    <dbReference type="NCBI Taxonomy" id="412755"/>
    <lineage>
        <taxon>unclassified sequences</taxon>
        <taxon>metagenomes</taxon>
        <taxon>ecological metagenomes</taxon>
    </lineage>
</organism>
<evidence type="ECO:0000313" key="1">
    <source>
        <dbReference type="EMBL" id="KKM90272.1"/>
    </source>
</evidence>
<dbReference type="EMBL" id="LAZR01006693">
    <property type="protein sequence ID" value="KKM90272.1"/>
    <property type="molecule type" value="Genomic_DNA"/>
</dbReference>